<evidence type="ECO:0000256" key="1">
    <source>
        <dbReference type="SAM" id="Phobius"/>
    </source>
</evidence>
<dbReference type="RefSeq" id="WP_165818502.1">
    <property type="nucleotide sequence ID" value="NZ_FZMO01000288.1"/>
</dbReference>
<accession>A0A2I2KVE5</accession>
<keyword evidence="1" id="KW-0472">Membrane</keyword>
<sequence length="51" mass="5129">MELAPSLDLGVEELESLEAPAWWHYVLGFGAGAAVGGAALYGGIAIGIAIT</sequence>
<dbReference type="AlphaFoldDB" id="A0A2I2KVE5"/>
<organism evidence="2 3">
    <name type="scientific">Frankia canadensis</name>
    <dbReference type="NCBI Taxonomy" id="1836972"/>
    <lineage>
        <taxon>Bacteria</taxon>
        <taxon>Bacillati</taxon>
        <taxon>Actinomycetota</taxon>
        <taxon>Actinomycetes</taxon>
        <taxon>Frankiales</taxon>
        <taxon>Frankiaceae</taxon>
        <taxon>Frankia</taxon>
    </lineage>
</organism>
<reference evidence="2 3" key="1">
    <citation type="submission" date="2017-06" db="EMBL/GenBank/DDBJ databases">
        <authorList>
            <person name="Kim H.J."/>
            <person name="Triplett B.A."/>
        </authorList>
    </citation>
    <scope>NUCLEOTIDE SEQUENCE [LARGE SCALE GENOMIC DNA]</scope>
    <source>
        <strain evidence="2">FRACA_ARgP5</strain>
    </source>
</reference>
<proteinExistence type="predicted"/>
<evidence type="ECO:0000313" key="3">
    <source>
        <dbReference type="Proteomes" id="UP000234331"/>
    </source>
</evidence>
<keyword evidence="3" id="KW-1185">Reference proteome</keyword>
<keyword evidence="1" id="KW-0812">Transmembrane</keyword>
<dbReference type="Proteomes" id="UP000234331">
    <property type="component" value="Unassembled WGS sequence"/>
</dbReference>
<name>A0A2I2KVE5_9ACTN</name>
<feature type="transmembrane region" description="Helical" evidence="1">
    <location>
        <begin position="22"/>
        <end position="50"/>
    </location>
</feature>
<dbReference type="EMBL" id="FZMO01000288">
    <property type="protein sequence ID" value="SNQ49639.1"/>
    <property type="molecule type" value="Genomic_DNA"/>
</dbReference>
<gene>
    <name evidence="2" type="ORF">FRACA_3580007</name>
</gene>
<evidence type="ECO:0000313" key="2">
    <source>
        <dbReference type="EMBL" id="SNQ49639.1"/>
    </source>
</evidence>
<keyword evidence="1" id="KW-1133">Transmembrane helix</keyword>
<protein>
    <submittedName>
        <fullName evidence="2">Uncharacterized protein</fullName>
    </submittedName>
</protein>